<evidence type="ECO:0000256" key="3">
    <source>
        <dbReference type="ARBA" id="ARBA00022833"/>
    </source>
</evidence>
<keyword evidence="4" id="KW-0546">Nucleotide metabolism</keyword>
<evidence type="ECO:0000313" key="6">
    <source>
        <dbReference type="EMBL" id="KXB35343.1"/>
    </source>
</evidence>
<evidence type="ECO:0000259" key="5">
    <source>
        <dbReference type="Pfam" id="PF00962"/>
    </source>
</evidence>
<feature type="site" description="Important for catalytic activity" evidence="4">
    <location>
        <position position="257"/>
    </location>
</feature>
<organism evidence="6 7">
    <name type="scientific">Atopobium deltae</name>
    <dbReference type="NCBI Taxonomy" id="1393034"/>
    <lineage>
        <taxon>Bacteria</taxon>
        <taxon>Bacillati</taxon>
        <taxon>Actinomycetota</taxon>
        <taxon>Coriobacteriia</taxon>
        <taxon>Coriobacteriales</taxon>
        <taxon>Atopobiaceae</taxon>
        <taxon>Atopobium</taxon>
    </lineage>
</organism>
<comment type="similarity">
    <text evidence="4">Belongs to the metallo-dependent hydrolases superfamily. Adenosine and AMP deaminases family. Adenine deaminase type 2 subfamily.</text>
</comment>
<keyword evidence="2 4" id="KW-0378">Hydrolase</keyword>
<protein>
    <recommendedName>
        <fullName evidence="4">Adenine deaminase</fullName>
        <shortName evidence="4">ADE</shortName>
        <ecNumber evidence="4">3.5.4.2</ecNumber>
    </recommendedName>
    <alternativeName>
        <fullName evidence="4">Adenine aminohydrolase</fullName>
        <shortName evidence="4">AAH</shortName>
    </alternativeName>
</protein>
<name>A0A133XWQ8_9ACTN</name>
<dbReference type="PANTHER" id="PTHR43114:SF7">
    <property type="entry name" value="ADENOSINE DEAMINASE DOMAIN-CONTAINING PROTEIN"/>
    <property type="match status" value="1"/>
</dbReference>
<comment type="cofactor">
    <cofactor evidence="4">
        <name>Zn(2+)</name>
        <dbReference type="ChEBI" id="CHEBI:29105"/>
    </cofactor>
    <text evidence="4">Binds 1 zinc ion per subunit.</text>
</comment>
<dbReference type="GO" id="GO:0005829">
    <property type="term" value="C:cytosol"/>
    <property type="evidence" value="ECO:0007669"/>
    <property type="project" value="TreeGrafter"/>
</dbReference>
<keyword evidence="7" id="KW-1185">Reference proteome</keyword>
<feature type="binding site" evidence="4">
    <location>
        <position position="312"/>
    </location>
    <ligand>
        <name>Zn(2+)</name>
        <dbReference type="ChEBI" id="CHEBI:29105"/>
        <note>catalytic</note>
    </ligand>
</feature>
<dbReference type="GO" id="GO:0009117">
    <property type="term" value="P:nucleotide metabolic process"/>
    <property type="evidence" value="ECO:0007669"/>
    <property type="project" value="UniProtKB-KW"/>
</dbReference>
<dbReference type="AlphaFoldDB" id="A0A133XWQ8"/>
<dbReference type="NCBIfam" id="TIGR01430">
    <property type="entry name" value="aden_deam"/>
    <property type="match status" value="1"/>
</dbReference>
<dbReference type="HAMAP" id="MF_01962">
    <property type="entry name" value="Adenine_deaminase"/>
    <property type="match status" value="1"/>
</dbReference>
<dbReference type="GO" id="GO:0000034">
    <property type="term" value="F:adenine deaminase activity"/>
    <property type="evidence" value="ECO:0007669"/>
    <property type="project" value="UniProtKB-UniRule"/>
</dbReference>
<comment type="caution">
    <text evidence="4">Lacks conserved residue(s) required for the propagation of feature annotation.</text>
</comment>
<dbReference type="GO" id="GO:0006146">
    <property type="term" value="P:adenine catabolic process"/>
    <property type="evidence" value="ECO:0007669"/>
    <property type="project" value="UniProtKB-UniRule"/>
</dbReference>
<dbReference type="InterPro" id="IPR001365">
    <property type="entry name" value="A_deaminase_dom"/>
</dbReference>
<dbReference type="EC" id="3.5.4.2" evidence="4"/>
<sequence length="372" mass="41738">MSLQVYDSIKKNSIKGVRMSDTATQTTSPISRSFLQGLPKAELHVHIEGTLEPELKLALAQKHGIKLKQDTVEEIKATYNFNDLPSFLDVYYEGMNVLLDEDDFYQLAWEYLLKARKDNVRHIEIFFDPQAHTSRGVSYQTVVRGLTRACKDARALGIDAKLIQCFLRDFSRASAQQHLDALLDPADELASLLAEHVIGVGLDSDEHNNPPLKFYYQYALAQQKGLHTTAHADIDQLDSIGHIKELLEVLNIERIDHGTNVVENADLLALAAKRHVGFTSCPISNSFINDDYKEREVRQLLDAGVYVCINSDDPAYFGGYITDNYKTLASTGIFSQSDMVEIAKNSFRASWISDEAKAVYLAEIDAYVGNQQ</sequence>
<dbReference type="GO" id="GO:0043103">
    <property type="term" value="P:hypoxanthine salvage"/>
    <property type="evidence" value="ECO:0007669"/>
    <property type="project" value="UniProtKB-UniRule"/>
</dbReference>
<feature type="binding site" evidence="4">
    <location>
        <position position="44"/>
    </location>
    <ligand>
        <name>Zn(2+)</name>
        <dbReference type="ChEBI" id="CHEBI:29105"/>
        <note>catalytic</note>
    </ligand>
</feature>
<dbReference type="STRING" id="1393034.HMPREF3192_00287"/>
<feature type="binding site" evidence="4">
    <location>
        <position position="313"/>
    </location>
    <ligand>
        <name>substrate</name>
    </ligand>
</feature>
<dbReference type="Pfam" id="PF00962">
    <property type="entry name" value="A_deaminase"/>
    <property type="match status" value="1"/>
</dbReference>
<evidence type="ECO:0000256" key="2">
    <source>
        <dbReference type="ARBA" id="ARBA00022801"/>
    </source>
</evidence>
<dbReference type="InterPro" id="IPR028892">
    <property type="entry name" value="ADE"/>
</dbReference>
<keyword evidence="3 4" id="KW-0862">Zinc</keyword>
<dbReference type="PANTHER" id="PTHR43114">
    <property type="entry name" value="ADENINE DEAMINASE"/>
    <property type="match status" value="1"/>
</dbReference>
<comment type="caution">
    <text evidence="6">The sequence shown here is derived from an EMBL/GenBank/DDBJ whole genome shotgun (WGS) entry which is preliminary data.</text>
</comment>
<dbReference type="InterPro" id="IPR006330">
    <property type="entry name" value="Ado/ade_deaminase"/>
</dbReference>
<dbReference type="Proteomes" id="UP000070675">
    <property type="component" value="Unassembled WGS sequence"/>
</dbReference>
<comment type="function">
    <text evidence="4">Catalyzes the hydrolytic deamination of adenine to hypoxanthine. Plays an important role in the purine salvage pathway and in nitrogen catabolism.</text>
</comment>
<accession>A0A133XWQ8</accession>
<dbReference type="EMBL" id="LSCR01000004">
    <property type="protein sequence ID" value="KXB35343.1"/>
    <property type="molecule type" value="Genomic_DNA"/>
</dbReference>
<comment type="catalytic activity">
    <reaction evidence="4">
        <text>adenine + H2O + H(+) = hypoxanthine + NH4(+)</text>
        <dbReference type="Rhea" id="RHEA:23688"/>
        <dbReference type="ChEBI" id="CHEBI:15377"/>
        <dbReference type="ChEBI" id="CHEBI:15378"/>
        <dbReference type="ChEBI" id="CHEBI:16708"/>
        <dbReference type="ChEBI" id="CHEBI:17368"/>
        <dbReference type="ChEBI" id="CHEBI:28938"/>
        <dbReference type="EC" id="3.5.4.2"/>
    </reaction>
</comment>
<gene>
    <name evidence="6" type="ORF">HMPREF3192_00287</name>
</gene>
<evidence type="ECO:0000256" key="4">
    <source>
        <dbReference type="HAMAP-Rule" id="MF_01962"/>
    </source>
</evidence>
<dbReference type="SUPFAM" id="SSF51556">
    <property type="entry name" value="Metallo-dependent hydrolases"/>
    <property type="match status" value="1"/>
</dbReference>
<reference evidence="7" key="1">
    <citation type="submission" date="2016-01" db="EMBL/GenBank/DDBJ databases">
        <authorList>
            <person name="Mitreva M."/>
            <person name="Pepin K.H."/>
            <person name="Mihindukulasuriya K.A."/>
            <person name="Fulton R."/>
            <person name="Fronick C."/>
            <person name="O'Laughlin M."/>
            <person name="Miner T."/>
            <person name="Herter B."/>
            <person name="Rosa B.A."/>
            <person name="Cordes M."/>
            <person name="Tomlinson C."/>
            <person name="Wollam A."/>
            <person name="Palsikar V.B."/>
            <person name="Mardis E.R."/>
            <person name="Wilson R.K."/>
        </authorList>
    </citation>
    <scope>NUCLEOTIDE SEQUENCE [LARGE SCALE GENOMIC DNA]</scope>
    <source>
        <strain evidence="7">DNF00019</strain>
    </source>
</reference>
<evidence type="ECO:0000256" key="1">
    <source>
        <dbReference type="ARBA" id="ARBA00022723"/>
    </source>
</evidence>
<keyword evidence="1 4" id="KW-0479">Metal-binding</keyword>
<evidence type="ECO:0000313" key="7">
    <source>
        <dbReference type="Proteomes" id="UP000070675"/>
    </source>
</evidence>
<dbReference type="InterPro" id="IPR032466">
    <property type="entry name" value="Metal_Hydrolase"/>
</dbReference>
<feature type="domain" description="Adenosine deaminase" evidence="5">
    <location>
        <begin position="39"/>
        <end position="366"/>
    </location>
</feature>
<dbReference type="PATRIC" id="fig|1393034.3.peg.282"/>
<proteinExistence type="inferred from homology"/>
<feature type="binding site" evidence="4">
    <location>
        <position position="46"/>
    </location>
    <ligand>
        <name>Zn(2+)</name>
        <dbReference type="ChEBI" id="CHEBI:29105"/>
        <note>catalytic</note>
    </ligand>
</feature>
<dbReference type="GO" id="GO:0008270">
    <property type="term" value="F:zinc ion binding"/>
    <property type="evidence" value="ECO:0007669"/>
    <property type="project" value="UniProtKB-UniRule"/>
</dbReference>
<feature type="binding site" evidence="4">
    <location>
        <position position="231"/>
    </location>
    <ligand>
        <name>Zn(2+)</name>
        <dbReference type="ChEBI" id="CHEBI:29105"/>
        <note>catalytic</note>
    </ligand>
</feature>
<dbReference type="Gene3D" id="3.20.20.140">
    <property type="entry name" value="Metal-dependent hydrolases"/>
    <property type="match status" value="1"/>
</dbReference>